<dbReference type="Gene3D" id="3.60.10.10">
    <property type="entry name" value="Endonuclease/exonuclease/phosphatase"/>
    <property type="match status" value="1"/>
</dbReference>
<evidence type="ECO:0000256" key="1">
    <source>
        <dbReference type="ARBA" id="ARBA00004196"/>
    </source>
</evidence>
<dbReference type="Gene3D" id="3.20.120.10">
    <property type="entry name" value="Hydrophobin"/>
    <property type="match status" value="1"/>
</dbReference>
<dbReference type="SUPFAM" id="SSF101751">
    <property type="entry name" value="Hydrophobin II, HfbII"/>
    <property type="match status" value="1"/>
</dbReference>
<evidence type="ECO:0000256" key="3">
    <source>
        <dbReference type="ARBA" id="ARBA00023157"/>
    </source>
</evidence>
<proteinExistence type="inferred from homology"/>
<dbReference type="PANTHER" id="PTHR42341:SF1">
    <property type="entry name" value="HYDROPHOBIN"/>
    <property type="match status" value="1"/>
</dbReference>
<evidence type="ECO:0000256" key="4">
    <source>
        <dbReference type="SAM" id="MobiDB-lite"/>
    </source>
</evidence>
<gene>
    <name evidence="5" type="ORF">FTOL_13663</name>
</gene>
<comment type="caution">
    <text evidence="5">The sequence shown here is derived from an EMBL/GenBank/DDBJ whole genome shotgun (WGS) entry which is preliminary data.</text>
</comment>
<evidence type="ECO:0000313" key="6">
    <source>
        <dbReference type="Proteomes" id="UP001187734"/>
    </source>
</evidence>
<name>A0AAE8MPF9_9HYPO</name>
<accession>A0AAE8MPF9</accession>
<feature type="compositionally biased region" description="Polar residues" evidence="4">
    <location>
        <begin position="133"/>
        <end position="149"/>
    </location>
</feature>
<evidence type="ECO:0008006" key="7">
    <source>
        <dbReference type="Google" id="ProtNLM"/>
    </source>
</evidence>
<feature type="compositionally biased region" description="Low complexity" evidence="4">
    <location>
        <begin position="150"/>
        <end position="165"/>
    </location>
</feature>
<feature type="region of interest" description="Disordered" evidence="4">
    <location>
        <begin position="64"/>
        <end position="205"/>
    </location>
</feature>
<dbReference type="Proteomes" id="UP001187734">
    <property type="component" value="Unassembled WGS sequence"/>
</dbReference>
<comment type="similarity">
    <text evidence="2">Belongs to the cerato-ulmin hydrophobin family.</text>
</comment>
<feature type="compositionally biased region" description="Low complexity" evidence="4">
    <location>
        <begin position="102"/>
        <end position="132"/>
    </location>
</feature>
<keyword evidence="3" id="KW-1015">Disulfide bond</keyword>
<organism evidence="5 6">
    <name type="scientific">Fusarium torulosum</name>
    <dbReference type="NCBI Taxonomy" id="33205"/>
    <lineage>
        <taxon>Eukaryota</taxon>
        <taxon>Fungi</taxon>
        <taxon>Dikarya</taxon>
        <taxon>Ascomycota</taxon>
        <taxon>Pezizomycotina</taxon>
        <taxon>Sordariomycetes</taxon>
        <taxon>Hypocreomycetidae</taxon>
        <taxon>Hypocreales</taxon>
        <taxon>Nectriaceae</taxon>
        <taxon>Fusarium</taxon>
    </lineage>
</organism>
<dbReference type="CDD" id="cd23508">
    <property type="entry name" value="hydrophobin_II"/>
    <property type="match status" value="1"/>
</dbReference>
<keyword evidence="6" id="KW-1185">Reference proteome</keyword>
<dbReference type="InterPro" id="IPR010636">
    <property type="entry name" value="Class_II_hydrophobin"/>
</dbReference>
<sequence length="275" mass="29072">MTRNRYSRARKNDKKPLRIFQANVGKIPPAHDCALALADSERYDIVLLQEPWTAHTDTRSLTKTHPAYDTFTPVETWDSNDSRPRVMTTDGDNETTSGLIETSSSSPSQPTTNSNAPTSYTSEPPGSSETSENTQSMTTSSPASETSGHLATSTEPLASSSTSSPNVETDTTASPPSSGETTPISSTTESAPSSTSTEEAVDYDPCPDSLYGNPQCCSVDVLGVVDIECDSPTESPTDAVSFAQICATSGQRARCCVLPVLDQALVCMTPVGVAN</sequence>
<evidence type="ECO:0000313" key="5">
    <source>
        <dbReference type="EMBL" id="SPJ92119.1"/>
    </source>
</evidence>
<dbReference type="Pfam" id="PF06766">
    <property type="entry name" value="Hydrophobin_2"/>
    <property type="match status" value="1"/>
</dbReference>
<dbReference type="EMBL" id="ONZP01000937">
    <property type="protein sequence ID" value="SPJ92119.1"/>
    <property type="molecule type" value="Genomic_DNA"/>
</dbReference>
<dbReference type="PANTHER" id="PTHR42341">
    <property type="entry name" value="HYDROPHOBIN"/>
    <property type="match status" value="1"/>
</dbReference>
<protein>
    <recommendedName>
        <fullName evidence="7">Hydrophobin</fullName>
    </recommendedName>
</protein>
<dbReference type="InterPro" id="IPR036686">
    <property type="entry name" value="Class_II_Hydrophobin_sf"/>
</dbReference>
<dbReference type="AlphaFoldDB" id="A0AAE8MPF9"/>
<evidence type="ECO:0000256" key="2">
    <source>
        <dbReference type="ARBA" id="ARBA00009576"/>
    </source>
</evidence>
<feature type="compositionally biased region" description="Low complexity" evidence="4">
    <location>
        <begin position="174"/>
        <end position="198"/>
    </location>
</feature>
<comment type="subcellular location">
    <subcellularLocation>
        <location evidence="1">Cell envelope</location>
    </subcellularLocation>
</comment>
<dbReference type="GO" id="GO:0005576">
    <property type="term" value="C:extracellular region"/>
    <property type="evidence" value="ECO:0007669"/>
    <property type="project" value="InterPro"/>
</dbReference>
<reference evidence="5" key="1">
    <citation type="submission" date="2018-03" db="EMBL/GenBank/DDBJ databases">
        <authorList>
            <person name="Guldener U."/>
        </authorList>
    </citation>
    <scope>NUCLEOTIDE SEQUENCE</scope>
</reference>
<dbReference type="SUPFAM" id="SSF56219">
    <property type="entry name" value="DNase I-like"/>
    <property type="match status" value="1"/>
</dbReference>
<dbReference type="InterPro" id="IPR036691">
    <property type="entry name" value="Endo/exonu/phosph_ase_sf"/>
</dbReference>